<accession>A0A840VET3</accession>
<proteinExistence type="predicted"/>
<evidence type="ECO:0000313" key="1">
    <source>
        <dbReference type="EMBL" id="MBB5354014.1"/>
    </source>
</evidence>
<reference evidence="1 2" key="1">
    <citation type="submission" date="2020-08" db="EMBL/GenBank/DDBJ databases">
        <title>Genomic Encyclopedia of Type Strains, Phase IV (KMG-IV): sequencing the most valuable type-strain genomes for metagenomic binning, comparative biology and taxonomic classification.</title>
        <authorList>
            <person name="Goeker M."/>
        </authorList>
    </citation>
    <scope>NUCLEOTIDE SEQUENCE [LARGE SCALE GENOMIC DNA]</scope>
    <source>
        <strain evidence="1 2">YC6886</strain>
    </source>
</reference>
<feature type="non-terminal residue" evidence="1">
    <location>
        <position position="631"/>
    </location>
</feature>
<dbReference type="RefSeq" id="WP_184022563.1">
    <property type="nucleotide sequence ID" value="NZ_JACHFD010000070.1"/>
</dbReference>
<evidence type="ECO:0000313" key="2">
    <source>
        <dbReference type="Proteomes" id="UP000557717"/>
    </source>
</evidence>
<sequence length="631" mass="69902">KIATKASTLDYQNEGTWYEGAINEATKVTLGDPEVVKLTVRAGENVSETGMVLDPLEANEGTFEHEMRYDVDLLPVEVVSTDKFLAGSFDIPDGWESLEMEFVGPGGENLGKYRQFLGGGSTKIYDRVEEILSESDVASGGQADSQKVWFVKDSENDRKINFYTCFNSLGEAEIKLYLNGSSTAIGSISQELKAEQEFSDIIDYVDDWVKGDSFDFPDTTEPPLGLMAAPMAAQSQSVFGEEEISNLTRAALIPFFNVINQVEGLSSVAVGLFDGVRNGLEDDWEFIKLIGQSAVAAGDFAHQQALAELQKWRNNPLKRASELKQLADKICENWVFEPMRELREELSSWEGFKRRAWQTIRRARQINQKAWTLTKSVWGGIVDELTEWADDFCDRMMIGSEKAHWENSPWAKDHLLAEINSETRLMCYTFGYTFGYIAEQIAVEALSAGSVKIAQVATKGGVSLASNLAKRTAANLAARAHMLKRMLAEASEELSSAAVAAYQRGLSLASTGPTGPGFDRCAMEIMQEGANAGRMIWRDYVDDIVGKVNIRQFVKQGGEHIIERQTARLMEILGDDFSAQIARNFLKVADEVILVPKAEGTVDDFFEAFFKAFEGNPSLMKHADDITVKVG</sequence>
<comment type="caution">
    <text evidence="1">The sequence shown here is derived from an EMBL/GenBank/DDBJ whole genome shotgun (WGS) entry which is preliminary data.</text>
</comment>
<dbReference type="Proteomes" id="UP000557717">
    <property type="component" value="Unassembled WGS sequence"/>
</dbReference>
<dbReference type="AlphaFoldDB" id="A0A840VET3"/>
<name>A0A840VET3_9BACT</name>
<protein>
    <submittedName>
        <fullName evidence="1">Uncharacterized protein</fullName>
    </submittedName>
</protein>
<feature type="non-terminal residue" evidence="1">
    <location>
        <position position="1"/>
    </location>
</feature>
<gene>
    <name evidence="1" type="ORF">HNR46_004286</name>
</gene>
<dbReference type="EMBL" id="JACHFD010000070">
    <property type="protein sequence ID" value="MBB5354014.1"/>
    <property type="molecule type" value="Genomic_DNA"/>
</dbReference>
<organism evidence="1 2">
    <name type="scientific">Haloferula luteola</name>
    <dbReference type="NCBI Taxonomy" id="595692"/>
    <lineage>
        <taxon>Bacteria</taxon>
        <taxon>Pseudomonadati</taxon>
        <taxon>Verrucomicrobiota</taxon>
        <taxon>Verrucomicrobiia</taxon>
        <taxon>Verrucomicrobiales</taxon>
        <taxon>Verrucomicrobiaceae</taxon>
        <taxon>Haloferula</taxon>
    </lineage>
</organism>
<keyword evidence="2" id="KW-1185">Reference proteome</keyword>